<sequence>MYSHIMGSDVDLWDIVEEGVQFQKMDADGVISSANRKVLTNEENELYKMHHRAKSMWDSLCSTYGKKIQDGVLEEILEEEVANRTLATKEVSDKISDD</sequence>
<evidence type="ECO:0000313" key="2">
    <source>
        <dbReference type="Proteomes" id="UP000265520"/>
    </source>
</evidence>
<proteinExistence type="predicted"/>
<feature type="non-terminal residue" evidence="1">
    <location>
        <position position="98"/>
    </location>
</feature>
<name>A0A392PTS0_9FABA</name>
<accession>A0A392PTS0</accession>
<dbReference type="EMBL" id="LXQA010095574">
    <property type="protein sequence ID" value="MCI15234.1"/>
    <property type="molecule type" value="Genomic_DNA"/>
</dbReference>
<protein>
    <submittedName>
        <fullName evidence="1">TNP1</fullName>
    </submittedName>
</protein>
<keyword evidence="2" id="KW-1185">Reference proteome</keyword>
<evidence type="ECO:0000313" key="1">
    <source>
        <dbReference type="EMBL" id="MCI15234.1"/>
    </source>
</evidence>
<organism evidence="1 2">
    <name type="scientific">Trifolium medium</name>
    <dbReference type="NCBI Taxonomy" id="97028"/>
    <lineage>
        <taxon>Eukaryota</taxon>
        <taxon>Viridiplantae</taxon>
        <taxon>Streptophyta</taxon>
        <taxon>Embryophyta</taxon>
        <taxon>Tracheophyta</taxon>
        <taxon>Spermatophyta</taxon>
        <taxon>Magnoliopsida</taxon>
        <taxon>eudicotyledons</taxon>
        <taxon>Gunneridae</taxon>
        <taxon>Pentapetalae</taxon>
        <taxon>rosids</taxon>
        <taxon>fabids</taxon>
        <taxon>Fabales</taxon>
        <taxon>Fabaceae</taxon>
        <taxon>Papilionoideae</taxon>
        <taxon>50 kb inversion clade</taxon>
        <taxon>NPAAA clade</taxon>
        <taxon>Hologalegina</taxon>
        <taxon>IRL clade</taxon>
        <taxon>Trifolieae</taxon>
        <taxon>Trifolium</taxon>
    </lineage>
</organism>
<reference evidence="1 2" key="1">
    <citation type="journal article" date="2018" name="Front. Plant Sci.">
        <title>Red Clover (Trifolium pratense) and Zigzag Clover (T. medium) - A Picture of Genomic Similarities and Differences.</title>
        <authorList>
            <person name="Dluhosova J."/>
            <person name="Istvanek J."/>
            <person name="Nedelnik J."/>
            <person name="Repkova J."/>
        </authorList>
    </citation>
    <scope>NUCLEOTIDE SEQUENCE [LARGE SCALE GENOMIC DNA]</scope>
    <source>
        <strain evidence="2">cv. 10/8</strain>
        <tissue evidence="1">Leaf</tissue>
    </source>
</reference>
<dbReference type="AlphaFoldDB" id="A0A392PTS0"/>
<dbReference type="Proteomes" id="UP000265520">
    <property type="component" value="Unassembled WGS sequence"/>
</dbReference>
<comment type="caution">
    <text evidence="1">The sequence shown here is derived from an EMBL/GenBank/DDBJ whole genome shotgun (WGS) entry which is preliminary data.</text>
</comment>